<dbReference type="Gene3D" id="3.40.50.300">
    <property type="entry name" value="P-loop containing nucleotide triphosphate hydrolases"/>
    <property type="match status" value="1"/>
</dbReference>
<evidence type="ECO:0000256" key="2">
    <source>
        <dbReference type="ARBA" id="ARBA00014069"/>
    </source>
</evidence>
<protein>
    <recommendedName>
        <fullName evidence="2">Replication origin-binding protein</fullName>
    </recommendedName>
    <alternativeName>
        <fullName evidence="8">OriBP</fullName>
    </alternativeName>
</protein>
<evidence type="ECO:0000256" key="5">
    <source>
        <dbReference type="ARBA" id="ARBA00022840"/>
    </source>
</evidence>
<evidence type="ECO:0000259" key="9">
    <source>
        <dbReference type="PROSITE" id="PS51192"/>
    </source>
</evidence>
<dbReference type="KEGG" id="vg:30902356"/>
<gene>
    <name evidence="10" type="primary">UL9</name>
</gene>
<dbReference type="SMART" id="SM00487">
    <property type="entry name" value="DEXDc"/>
    <property type="match status" value="1"/>
</dbReference>
<keyword evidence="5" id="KW-0067">ATP-binding</keyword>
<comment type="function">
    <text evidence="7">Functions as a docking protein to recruit essential components of the viral replication machinery to viral DNA origins. In the presence of the major DNA-binding protein, opens dsDNA leading to a conformational change in the origin that facilitates DNA unwinding and subsequent replication.</text>
</comment>
<keyword evidence="3" id="KW-0235">DNA replication</keyword>
<evidence type="ECO:0000256" key="3">
    <source>
        <dbReference type="ARBA" id="ARBA00022705"/>
    </source>
</evidence>
<dbReference type="OrthoDB" id="680at10239"/>
<dbReference type="Pfam" id="PF02399">
    <property type="entry name" value="Herpes_ori_bp"/>
    <property type="match status" value="1"/>
</dbReference>
<dbReference type="RefSeq" id="YP_009342397.1">
    <property type="nucleotide sequence ID" value="NC_033464.1"/>
</dbReference>
<keyword evidence="4" id="KW-0547">Nucleotide-binding</keyword>
<dbReference type="GeneID" id="30902356"/>
<keyword evidence="6" id="KW-0238">DNA-binding</keyword>
<sequence length="890" mass="99628">MNILQTTARQNTCTSHNRQCTQSTFLSETARDAADIFSASRGRNHVDYYASSVSLSKMLYGGYLSEWIASRKPGVQIDHQCNGPVNFTKPCDDRSRRVTIVRAPMGSGKTTALIEWLKAELRSTDKSALVVSCRRSFTQTLARRFNEAGLEGFVTYFTSTDYIMRGQSFRRLLVQIESLHRVEKTLVDSYDVLVLDEVMSTLGQLYSPTMTHLTKVDTLMARLLRNCPKIIAMDATVNAQLVELFTDMRGQENVHVIIGEYSAPGFSDRSCTVLRKLGTDTLKSTMVPPVEPSSIYTESRNERICHNFGSNKKNADSHNPDTFFAELGRRLAGGLNICIFSSTVTFSETVATFCSTFTESVLVLNSLRPQADVSEWGNYRVVIYTTVVTVGLSFDDIHFHSMFAYVKPMLHGPDMVSVYQSLGRVRRLLLNELVLYVDGSGARSEPIFTPMLLNHIVDDNGGWPTKFSQVTNLLCCRFRDRCAASFRDNVSETLSIYPKLKYKHFFERCTLNSLGDSLNIIHTLLEANRIRVSFSGCGSKPDSGLFCDFLADLRSDSLASQKELRAIKSSCVIVSAEAEVADSEDVATFSEKYLIPDSTPTDVANLLRAINNPIAREHFVNTVMLEACRRVPAALQSEAVFRRLYDYYASGVLPTICNEDGVTKTVLVPDLNVAARWELYRLCAKIADSIGWDPAIGGSTSDISSDAILGILEPDYDRYIQLLMEIPRCNVSESNILSESPAREVQAALCGWRRRVKPITKESHSVSLFRVLWLELFGGHLYKSTQTFPGSTKVKNLRKEEIISILDSAKIDRSSCRTHKQLYSLLMSNRKAFANGSRYKIRAPKWSRILKTSSSVAENQLYEQKLEEALSEVPPSAWPVTSGFLTFANL</sequence>
<comment type="similarity">
    <text evidence="1">Belongs to the herpesviridae OriBP family.</text>
</comment>
<dbReference type="InterPro" id="IPR014001">
    <property type="entry name" value="Helicase_ATP-bd"/>
</dbReference>
<dbReference type="GO" id="GO:0006260">
    <property type="term" value="P:DNA replication"/>
    <property type="evidence" value="ECO:0007669"/>
    <property type="project" value="UniProtKB-KW"/>
</dbReference>
<name>A0A1R3T8Q2_9ALPH</name>
<dbReference type="SUPFAM" id="SSF52540">
    <property type="entry name" value="P-loop containing nucleoside triphosphate hydrolases"/>
    <property type="match status" value="1"/>
</dbReference>
<keyword evidence="10" id="KW-0347">Helicase</keyword>
<dbReference type="EMBL" id="LT608135">
    <property type="protein sequence ID" value="SCO83592.1"/>
    <property type="molecule type" value="Genomic_DNA"/>
</dbReference>
<dbReference type="GO" id="GO:0004386">
    <property type="term" value="F:helicase activity"/>
    <property type="evidence" value="ECO:0007669"/>
    <property type="project" value="UniProtKB-KW"/>
</dbReference>
<organism evidence="10">
    <name type="scientific">Spheniscid alphaherpesvirus 1</name>
    <dbReference type="NCBI Taxonomy" id="2560777"/>
    <lineage>
        <taxon>Viruses</taxon>
        <taxon>Duplodnaviria</taxon>
        <taxon>Heunggongvirae</taxon>
        <taxon>Peploviricota</taxon>
        <taxon>Herviviricetes</taxon>
        <taxon>Herpesvirales</taxon>
        <taxon>Orthoherpesviridae</taxon>
        <taxon>Alphaherpesvirinae</taxon>
        <taxon>Mardivirus</taxon>
        <taxon>Mardivirus spheniscidalpha1</taxon>
    </lineage>
</organism>
<dbReference type="GO" id="GO:0005524">
    <property type="term" value="F:ATP binding"/>
    <property type="evidence" value="ECO:0007669"/>
    <property type="project" value="UniProtKB-KW"/>
</dbReference>
<dbReference type="InterPro" id="IPR003450">
    <property type="entry name" value="Replication_origin-bd"/>
</dbReference>
<reference evidence="10" key="1">
    <citation type="submission" date="2016-08" db="EMBL/GenBank/DDBJ databases">
        <authorList>
            <person name="Seilhamer J.J."/>
        </authorList>
    </citation>
    <scope>NUCLEOTIDE SEQUENCE [LARGE SCALE GENOMIC DNA]</scope>
    <source>
        <strain evidence="10">Lib01004</strain>
    </source>
</reference>
<keyword evidence="11" id="KW-1185">Reference proteome</keyword>
<accession>A0A1R3T8Q2</accession>
<evidence type="ECO:0000256" key="4">
    <source>
        <dbReference type="ARBA" id="ARBA00022741"/>
    </source>
</evidence>
<evidence type="ECO:0000313" key="10">
    <source>
        <dbReference type="EMBL" id="SCO83592.1"/>
    </source>
</evidence>
<proteinExistence type="inferred from homology"/>
<dbReference type="PROSITE" id="PS51192">
    <property type="entry name" value="HELICASE_ATP_BIND_1"/>
    <property type="match status" value="1"/>
</dbReference>
<evidence type="ECO:0000256" key="7">
    <source>
        <dbReference type="ARBA" id="ARBA00025279"/>
    </source>
</evidence>
<dbReference type="Proteomes" id="UP000203542">
    <property type="component" value="Segment"/>
</dbReference>
<dbReference type="InterPro" id="IPR027417">
    <property type="entry name" value="P-loop_NTPase"/>
</dbReference>
<evidence type="ECO:0000256" key="8">
    <source>
        <dbReference type="ARBA" id="ARBA00031715"/>
    </source>
</evidence>
<evidence type="ECO:0000256" key="6">
    <source>
        <dbReference type="ARBA" id="ARBA00023125"/>
    </source>
</evidence>
<dbReference type="GO" id="GO:0003688">
    <property type="term" value="F:DNA replication origin binding"/>
    <property type="evidence" value="ECO:0007669"/>
    <property type="project" value="InterPro"/>
</dbReference>
<evidence type="ECO:0000313" key="11">
    <source>
        <dbReference type="Proteomes" id="UP000203542"/>
    </source>
</evidence>
<evidence type="ECO:0000256" key="1">
    <source>
        <dbReference type="ARBA" id="ARBA00007195"/>
    </source>
</evidence>
<keyword evidence="10" id="KW-0378">Hydrolase</keyword>
<feature type="domain" description="Helicase ATP-binding" evidence="9">
    <location>
        <begin position="90"/>
        <end position="255"/>
    </location>
</feature>